<feature type="compositionally biased region" description="Acidic residues" evidence="1">
    <location>
        <begin position="128"/>
        <end position="142"/>
    </location>
</feature>
<feature type="region of interest" description="Disordered" evidence="1">
    <location>
        <begin position="341"/>
        <end position="360"/>
    </location>
</feature>
<accession>A0A9W7FBZ0</accession>
<evidence type="ECO:0000256" key="2">
    <source>
        <dbReference type="SAM" id="Phobius"/>
    </source>
</evidence>
<organism evidence="3 4">
    <name type="scientific">Triparma laevis f. longispina</name>
    <dbReference type="NCBI Taxonomy" id="1714387"/>
    <lineage>
        <taxon>Eukaryota</taxon>
        <taxon>Sar</taxon>
        <taxon>Stramenopiles</taxon>
        <taxon>Ochrophyta</taxon>
        <taxon>Bolidophyceae</taxon>
        <taxon>Parmales</taxon>
        <taxon>Triparmaceae</taxon>
        <taxon>Triparma</taxon>
    </lineage>
</organism>
<protein>
    <submittedName>
        <fullName evidence="3">Uncharacterized protein</fullName>
    </submittedName>
</protein>
<feature type="region of interest" description="Disordered" evidence="1">
    <location>
        <begin position="1"/>
        <end position="66"/>
    </location>
</feature>
<feature type="compositionally biased region" description="Basic and acidic residues" evidence="1">
    <location>
        <begin position="80"/>
        <end position="104"/>
    </location>
</feature>
<dbReference type="OrthoDB" id="206908at2759"/>
<feature type="transmembrane region" description="Helical" evidence="2">
    <location>
        <begin position="445"/>
        <end position="464"/>
    </location>
</feature>
<evidence type="ECO:0000256" key="1">
    <source>
        <dbReference type="SAM" id="MobiDB-lite"/>
    </source>
</evidence>
<dbReference type="EMBL" id="BRXW01000137">
    <property type="protein sequence ID" value="GMI09367.1"/>
    <property type="molecule type" value="Genomic_DNA"/>
</dbReference>
<evidence type="ECO:0000313" key="3">
    <source>
        <dbReference type="EMBL" id="GMI09367.1"/>
    </source>
</evidence>
<gene>
    <name evidence="3" type="ORF">TrLO_g6812</name>
</gene>
<dbReference type="AlphaFoldDB" id="A0A9W7FBZ0"/>
<feature type="compositionally biased region" description="Acidic residues" evidence="1">
    <location>
        <begin position="201"/>
        <end position="210"/>
    </location>
</feature>
<comment type="caution">
    <text evidence="3">The sequence shown here is derived from an EMBL/GenBank/DDBJ whole genome shotgun (WGS) entry which is preliminary data.</text>
</comment>
<dbReference type="Proteomes" id="UP001165122">
    <property type="component" value="Unassembled WGS sequence"/>
</dbReference>
<name>A0A9W7FBZ0_9STRA</name>
<feature type="compositionally biased region" description="Basic and acidic residues" evidence="1">
    <location>
        <begin position="29"/>
        <end position="38"/>
    </location>
</feature>
<sequence>MVGFSEGTVDRQESSSFRETGLGAGGLEVGKDLARQTEENGQVGFQEGLIQRSESSNFRKTGIGAGGLGAMQAASAKVAVADHNHNDNHAKFSRDVEVVDDGKKRSYRKTGGSGLLGEPAFGRAYNMDNEEDEEEEDEDEEVQPSSERSSDQNHVFFEVQKTGGRRESAVSLKTDTSKTGPKRQFRKTGGDKLNFNLNMDVIDDDEEGEEGGNGGGDGGKVTQFQPGNGRESPGGQKTSALKSGMKSGMKQGGKKVVGVTPPDRGRGISFGNENETVDFDNSLSASDIAPAKRKFRKTGAMLHKDSPDVDIDLEAQMSSGSDVSDIQKKYVNNGISFSSYNMDDEDDDQKGPSDLPPPSDKLLNASPAFMEFKRTVLKRQDELEEKMKSLGWGGMVDSDVDTSDVVGFMAGGQGAKLGGWAGTAILMHVVMIVFTLLYVVDAVKIGDWMVVFLVFLVVTLANYMTTFNKNQVNSSASDLEKAGSGKSVVIEIEKQK</sequence>
<keyword evidence="4" id="KW-1185">Reference proteome</keyword>
<proteinExistence type="predicted"/>
<feature type="region of interest" description="Disordered" evidence="1">
    <location>
        <begin position="79"/>
        <end position="278"/>
    </location>
</feature>
<keyword evidence="2" id="KW-0472">Membrane</keyword>
<feature type="transmembrane region" description="Helical" evidence="2">
    <location>
        <begin position="417"/>
        <end position="439"/>
    </location>
</feature>
<reference evidence="4" key="1">
    <citation type="journal article" date="2023" name="Commun. Biol.">
        <title>Genome analysis of Parmales, the sister group of diatoms, reveals the evolutionary specialization of diatoms from phago-mixotrophs to photoautotrophs.</title>
        <authorList>
            <person name="Ban H."/>
            <person name="Sato S."/>
            <person name="Yoshikawa S."/>
            <person name="Yamada K."/>
            <person name="Nakamura Y."/>
            <person name="Ichinomiya M."/>
            <person name="Sato N."/>
            <person name="Blanc-Mathieu R."/>
            <person name="Endo H."/>
            <person name="Kuwata A."/>
            <person name="Ogata H."/>
        </authorList>
    </citation>
    <scope>NUCLEOTIDE SEQUENCE [LARGE SCALE GENOMIC DNA]</scope>
    <source>
        <strain evidence="4">NIES 3700</strain>
    </source>
</reference>
<keyword evidence="2" id="KW-0812">Transmembrane</keyword>
<feature type="compositionally biased region" description="Low complexity" evidence="1">
    <location>
        <begin position="242"/>
        <end position="259"/>
    </location>
</feature>
<keyword evidence="2" id="KW-1133">Transmembrane helix</keyword>
<evidence type="ECO:0000313" key="4">
    <source>
        <dbReference type="Proteomes" id="UP001165122"/>
    </source>
</evidence>